<proteinExistence type="predicted"/>
<sequence>MDTLLERTYFTDIFDSEINLFKEKFGPDFDGWQVSSAWKLLQNTC</sequence>
<dbReference type="Proteomes" id="UP000271889">
    <property type="component" value="Unassembled WGS sequence"/>
</dbReference>
<reference evidence="1 2" key="1">
    <citation type="submission" date="2018-11" db="EMBL/GenBank/DDBJ databases">
        <authorList>
            <consortium name="Pathogen Informatics"/>
        </authorList>
    </citation>
    <scope>NUCLEOTIDE SEQUENCE [LARGE SCALE GENOMIC DNA]</scope>
</reference>
<evidence type="ECO:0000313" key="2">
    <source>
        <dbReference type="Proteomes" id="UP000271889"/>
    </source>
</evidence>
<dbReference type="AlphaFoldDB" id="A0A3P7MQ04"/>
<dbReference type="EMBL" id="UYRV01114118">
    <property type="protein sequence ID" value="VDN28700.1"/>
    <property type="molecule type" value="Genomic_DNA"/>
</dbReference>
<protein>
    <submittedName>
        <fullName evidence="1">Uncharacterized protein</fullName>
    </submittedName>
</protein>
<name>A0A3P7MQ04_CYLGO</name>
<gene>
    <name evidence="1" type="ORF">CGOC_LOCUS11032</name>
</gene>
<accession>A0A3P7MQ04</accession>
<organism evidence="1 2">
    <name type="scientific">Cylicostephanus goldi</name>
    <name type="common">Nematode worm</name>
    <dbReference type="NCBI Taxonomy" id="71465"/>
    <lineage>
        <taxon>Eukaryota</taxon>
        <taxon>Metazoa</taxon>
        <taxon>Ecdysozoa</taxon>
        <taxon>Nematoda</taxon>
        <taxon>Chromadorea</taxon>
        <taxon>Rhabditida</taxon>
        <taxon>Rhabditina</taxon>
        <taxon>Rhabditomorpha</taxon>
        <taxon>Strongyloidea</taxon>
        <taxon>Strongylidae</taxon>
        <taxon>Cylicostephanus</taxon>
    </lineage>
</organism>
<evidence type="ECO:0000313" key="1">
    <source>
        <dbReference type="EMBL" id="VDN28700.1"/>
    </source>
</evidence>
<keyword evidence="2" id="KW-1185">Reference proteome</keyword>